<evidence type="ECO:0000313" key="1">
    <source>
        <dbReference type="EMBL" id="CAI2164607.1"/>
    </source>
</evidence>
<comment type="caution">
    <text evidence="1">The sequence shown here is derived from an EMBL/GenBank/DDBJ whole genome shotgun (WGS) entry which is preliminary data.</text>
</comment>
<dbReference type="AlphaFoldDB" id="A0A9W4SDR6"/>
<evidence type="ECO:0000313" key="2">
    <source>
        <dbReference type="Proteomes" id="UP001153678"/>
    </source>
</evidence>
<keyword evidence="2" id="KW-1185">Reference proteome</keyword>
<reference evidence="1" key="1">
    <citation type="submission" date="2022-08" db="EMBL/GenBank/DDBJ databases">
        <authorList>
            <person name="Kallberg Y."/>
            <person name="Tangrot J."/>
            <person name="Rosling A."/>
        </authorList>
    </citation>
    <scope>NUCLEOTIDE SEQUENCE</scope>
    <source>
        <strain evidence="1">Wild A</strain>
    </source>
</reference>
<dbReference type="Proteomes" id="UP001153678">
    <property type="component" value="Unassembled WGS sequence"/>
</dbReference>
<name>A0A9W4SDR6_9GLOM</name>
<organism evidence="1 2">
    <name type="scientific">Funneliformis geosporum</name>
    <dbReference type="NCBI Taxonomy" id="1117311"/>
    <lineage>
        <taxon>Eukaryota</taxon>
        <taxon>Fungi</taxon>
        <taxon>Fungi incertae sedis</taxon>
        <taxon>Mucoromycota</taxon>
        <taxon>Glomeromycotina</taxon>
        <taxon>Glomeromycetes</taxon>
        <taxon>Glomerales</taxon>
        <taxon>Glomeraceae</taxon>
        <taxon>Funneliformis</taxon>
    </lineage>
</organism>
<dbReference type="OrthoDB" id="2347418at2759"/>
<gene>
    <name evidence="1" type="ORF">FWILDA_LOCUS1652</name>
</gene>
<dbReference type="EMBL" id="CAMKVN010000166">
    <property type="protein sequence ID" value="CAI2164607.1"/>
    <property type="molecule type" value="Genomic_DNA"/>
</dbReference>
<sequence>MDTIDLAQEYALGCSNFDWNRTKVIKSTTTTENKRVRPDVTIYYNRVLVEVKDVNSRLEDAEKGLDEYFDFWNPPAFGRLPFVMAFATAGNNCNFIIIMWTA</sequence>
<accession>A0A9W4SDR6</accession>
<proteinExistence type="predicted"/>
<protein>
    <submittedName>
        <fullName evidence="1">11233_t:CDS:1</fullName>
    </submittedName>
</protein>